<dbReference type="GO" id="GO:0055129">
    <property type="term" value="P:L-proline biosynthetic process"/>
    <property type="evidence" value="ECO:0007669"/>
    <property type="project" value="UniProtKB-UniRule"/>
</dbReference>
<dbReference type="UniPathway" id="UPA00098">
    <property type="reaction ID" value="UER00361"/>
</dbReference>
<dbReference type="STRING" id="1165094.RINTHH_20250"/>
<dbReference type="SUPFAM" id="SSF51735">
    <property type="entry name" value="NAD(P)-binding Rossmann-fold domains"/>
    <property type="match status" value="1"/>
</dbReference>
<dbReference type="GO" id="GO:0004735">
    <property type="term" value="F:pyrroline-5-carboxylate reductase activity"/>
    <property type="evidence" value="ECO:0007669"/>
    <property type="project" value="UniProtKB-UniRule"/>
</dbReference>
<comment type="caution">
    <text evidence="11">The sequence shown here is derived from an EMBL/GenBank/DDBJ whole genome shotgun (WGS) entry which is preliminary data.</text>
</comment>
<dbReference type="PIRSF" id="PIRSF000193">
    <property type="entry name" value="Pyrrol-5-carb_rd"/>
    <property type="match status" value="1"/>
</dbReference>
<dbReference type="SUPFAM" id="SSF48179">
    <property type="entry name" value="6-phosphogluconate dehydrogenase C-terminal domain-like"/>
    <property type="match status" value="1"/>
</dbReference>
<proteinExistence type="inferred from homology"/>
<dbReference type="EC" id="1.5.1.2" evidence="5 6"/>
<evidence type="ECO:0000313" key="12">
    <source>
        <dbReference type="Proteomes" id="UP000053051"/>
    </source>
</evidence>
<evidence type="ECO:0000256" key="3">
    <source>
        <dbReference type="ARBA" id="ARBA00023002"/>
    </source>
</evidence>
<organism evidence="11 12">
    <name type="scientific">Richelia intracellularis HH01</name>
    <dbReference type="NCBI Taxonomy" id="1165094"/>
    <lineage>
        <taxon>Bacteria</taxon>
        <taxon>Bacillati</taxon>
        <taxon>Cyanobacteriota</taxon>
        <taxon>Cyanophyceae</taxon>
        <taxon>Nostocales</taxon>
        <taxon>Nostocaceae</taxon>
        <taxon>Richelia</taxon>
    </lineage>
</organism>
<comment type="catalytic activity">
    <reaction evidence="5 8">
        <text>L-proline + NADP(+) = (S)-1-pyrroline-5-carboxylate + NADPH + 2 H(+)</text>
        <dbReference type="Rhea" id="RHEA:14109"/>
        <dbReference type="ChEBI" id="CHEBI:15378"/>
        <dbReference type="ChEBI" id="CHEBI:17388"/>
        <dbReference type="ChEBI" id="CHEBI:57783"/>
        <dbReference type="ChEBI" id="CHEBI:58349"/>
        <dbReference type="ChEBI" id="CHEBI:60039"/>
        <dbReference type="EC" id="1.5.1.2"/>
    </reaction>
</comment>
<comment type="catalytic activity">
    <reaction evidence="5">
        <text>L-proline + NAD(+) = (S)-1-pyrroline-5-carboxylate + NADH + 2 H(+)</text>
        <dbReference type="Rhea" id="RHEA:14105"/>
        <dbReference type="ChEBI" id="CHEBI:15378"/>
        <dbReference type="ChEBI" id="CHEBI:17388"/>
        <dbReference type="ChEBI" id="CHEBI:57540"/>
        <dbReference type="ChEBI" id="CHEBI:57945"/>
        <dbReference type="ChEBI" id="CHEBI:60039"/>
        <dbReference type="EC" id="1.5.1.2"/>
    </reaction>
</comment>
<feature type="binding site" evidence="7">
    <location>
        <begin position="81"/>
        <end position="84"/>
    </location>
    <ligand>
        <name>NADP(+)</name>
        <dbReference type="ChEBI" id="CHEBI:58349"/>
    </ligand>
</feature>
<comment type="similarity">
    <text evidence="1 5 8">Belongs to the pyrroline-5-carboxylate reductase family.</text>
</comment>
<keyword evidence="3 5" id="KW-0560">Oxidoreductase</keyword>
<evidence type="ECO:0000256" key="2">
    <source>
        <dbReference type="ARBA" id="ARBA00022857"/>
    </source>
</evidence>
<evidence type="ECO:0000256" key="6">
    <source>
        <dbReference type="NCBIfam" id="TIGR00112"/>
    </source>
</evidence>
<keyword evidence="5 8" id="KW-0028">Amino-acid biosynthesis</keyword>
<accession>M1X394</accession>
<feature type="domain" description="Pyrroline-5-carboxylate reductase dimerisation" evidence="10">
    <location>
        <begin position="190"/>
        <end position="294"/>
    </location>
</feature>
<feature type="binding site" evidence="7">
    <location>
        <begin position="18"/>
        <end position="23"/>
    </location>
    <ligand>
        <name>NADP(+)</name>
        <dbReference type="ChEBI" id="CHEBI:58349"/>
    </ligand>
</feature>
<keyword evidence="5 8" id="KW-0641">Proline biosynthesis</keyword>
<dbReference type="InterPro" id="IPR036291">
    <property type="entry name" value="NAD(P)-bd_dom_sf"/>
</dbReference>
<dbReference type="Pfam" id="PF14748">
    <property type="entry name" value="P5CR_dimer"/>
    <property type="match status" value="1"/>
</dbReference>
<dbReference type="InterPro" id="IPR029036">
    <property type="entry name" value="P5CR_dimer"/>
</dbReference>
<evidence type="ECO:0000256" key="7">
    <source>
        <dbReference type="PIRSR" id="PIRSR000193-1"/>
    </source>
</evidence>
<evidence type="ECO:0000256" key="8">
    <source>
        <dbReference type="RuleBase" id="RU003903"/>
    </source>
</evidence>
<dbReference type="PANTHER" id="PTHR11645:SF0">
    <property type="entry name" value="PYRROLINE-5-CARBOXYLATE REDUCTASE 3"/>
    <property type="match status" value="1"/>
</dbReference>
<evidence type="ECO:0000256" key="4">
    <source>
        <dbReference type="ARBA" id="ARBA00058118"/>
    </source>
</evidence>
<reference evidence="11 12" key="1">
    <citation type="submission" date="2012-05" db="EMBL/GenBank/DDBJ databases">
        <authorList>
            <person name="Hilton J."/>
        </authorList>
    </citation>
    <scope>NUCLEOTIDE SEQUENCE [LARGE SCALE GENOMIC DNA]</scope>
    <source>
        <strain evidence="11 12">HH01</strain>
    </source>
</reference>
<dbReference type="InterPro" id="IPR053790">
    <property type="entry name" value="P5CR-like_CS"/>
</dbReference>
<keyword evidence="12" id="KW-1185">Reference proteome</keyword>
<gene>
    <name evidence="5" type="primary">proC</name>
    <name evidence="11" type="ORF">RINTHH_20250</name>
</gene>
<dbReference type="Proteomes" id="UP000053051">
    <property type="component" value="Unassembled WGS sequence"/>
</dbReference>
<comment type="subcellular location">
    <subcellularLocation>
        <location evidence="5">Cytoplasm</location>
    </subcellularLocation>
</comment>
<protein>
    <recommendedName>
        <fullName evidence="5 6">Pyrroline-5-carboxylate reductase</fullName>
        <shortName evidence="5">P5C reductase</shortName>
        <shortName evidence="5">P5CR</shortName>
        <ecNumber evidence="5 6">1.5.1.2</ecNumber>
    </recommendedName>
    <alternativeName>
        <fullName evidence="5">PCA reductase</fullName>
    </alternativeName>
</protein>
<dbReference type="InterPro" id="IPR000304">
    <property type="entry name" value="Pyrroline-COOH_reductase"/>
</dbReference>
<dbReference type="Gene3D" id="1.10.3730.10">
    <property type="entry name" value="ProC C-terminal domain-like"/>
    <property type="match status" value="1"/>
</dbReference>
<dbReference type="FunFam" id="1.10.3730.10:FF:000001">
    <property type="entry name" value="Pyrroline-5-carboxylate reductase"/>
    <property type="match status" value="1"/>
</dbReference>
<evidence type="ECO:0000313" key="11">
    <source>
        <dbReference type="EMBL" id="CCH68180.1"/>
    </source>
</evidence>
<dbReference type="NCBIfam" id="TIGR00112">
    <property type="entry name" value="proC"/>
    <property type="match status" value="1"/>
</dbReference>
<dbReference type="EMBL" id="CAIY01000081">
    <property type="protein sequence ID" value="CCH68180.1"/>
    <property type="molecule type" value="Genomic_DNA"/>
</dbReference>
<dbReference type="AlphaFoldDB" id="M1X394"/>
<dbReference type="Gene3D" id="3.40.50.720">
    <property type="entry name" value="NAD(P)-binding Rossmann-like Domain"/>
    <property type="match status" value="1"/>
</dbReference>
<dbReference type="GO" id="GO:0005737">
    <property type="term" value="C:cytoplasm"/>
    <property type="evidence" value="ECO:0007669"/>
    <property type="project" value="UniProtKB-SubCell"/>
</dbReference>
<dbReference type="Pfam" id="PF03807">
    <property type="entry name" value="F420_oxidored"/>
    <property type="match status" value="1"/>
</dbReference>
<evidence type="ECO:0000259" key="9">
    <source>
        <dbReference type="Pfam" id="PF03807"/>
    </source>
</evidence>
<reference evidence="12" key="2">
    <citation type="submission" date="2016-01" db="EMBL/GenBank/DDBJ databases">
        <title>Diatom-associated endosymboitic cyanobacterium lacks core nitrogen metabolism enzymes.</title>
        <authorList>
            <person name="Hilton J.A."/>
            <person name="Foster R.A."/>
            <person name="Tripp H.J."/>
            <person name="Carter B.J."/>
            <person name="Zehr J.P."/>
            <person name="Villareal T.A."/>
        </authorList>
    </citation>
    <scope>NUCLEOTIDE SEQUENCE [LARGE SCALE GENOMIC DNA]</scope>
    <source>
        <strain evidence="12">HH01</strain>
    </source>
</reference>
<dbReference type="HAMAP" id="MF_01925">
    <property type="entry name" value="P5C_reductase"/>
    <property type="match status" value="1"/>
</dbReference>
<dbReference type="PROSITE" id="PS00521">
    <property type="entry name" value="P5CR"/>
    <property type="match status" value="1"/>
</dbReference>
<evidence type="ECO:0000256" key="1">
    <source>
        <dbReference type="ARBA" id="ARBA00005525"/>
    </source>
</evidence>
<feature type="domain" description="Pyrroline-5-carboxylate reductase catalytic N-terminal" evidence="9">
    <location>
        <begin position="15"/>
        <end position="96"/>
    </location>
</feature>
<keyword evidence="5" id="KW-0963">Cytoplasm</keyword>
<evidence type="ECO:0000256" key="5">
    <source>
        <dbReference type="HAMAP-Rule" id="MF_01925"/>
    </source>
</evidence>
<dbReference type="InterPro" id="IPR008927">
    <property type="entry name" value="6-PGluconate_DH-like_C_sf"/>
</dbReference>
<evidence type="ECO:0000259" key="10">
    <source>
        <dbReference type="Pfam" id="PF14748"/>
    </source>
</evidence>
<sequence length="296" mass="31290">MTSDKSTKLVMKIKFSLIGGGVMGEALLSRLISGGVYQPQEVIVSELLPSRQSYLKQKYQVTVTSDNHWAFTEAQEVVLLAVKPQVFSTIAQELAEVSKINNHYGCSGGIDNNGYNQSQPLLVSVLAGVSLRQLKGVFPYLPIIRVMTNTPALIGAGMTAICFGDYTKSKDQEFAKKLFATVGEVVEISESLIDAVTGLSGSGPAYVALMLEALADGGVAAGLPRGIANQLALQTVLGTALLLNESKIHPAVLKDQVTSPGGTTIAGIAHLEKAAFRSALIEAVMAAKIRSEELGK</sequence>
<name>M1X394_9NOST</name>
<dbReference type="InterPro" id="IPR028939">
    <property type="entry name" value="P5C_Rdtase_cat_N"/>
</dbReference>
<comment type="pathway">
    <text evidence="5 8">Amino-acid biosynthesis; L-proline biosynthesis; L-proline from L-glutamate 5-semialdehyde: step 1/1.</text>
</comment>
<keyword evidence="2 5" id="KW-0521">NADP</keyword>
<dbReference type="PANTHER" id="PTHR11645">
    <property type="entry name" value="PYRROLINE-5-CARBOXYLATE REDUCTASE"/>
    <property type="match status" value="1"/>
</dbReference>
<comment type="function">
    <text evidence="4 5">Catalyzes the reduction of 1-pyrroline-5-carboxylate (PCA) to L-proline.</text>
</comment>